<name>A0A173ZMF4_9CLOT</name>
<dbReference type="PANTHER" id="PTHR42720">
    <property type="entry name" value="GLYCEROL-3-PHOSPHATE DEHYDROGENASE"/>
    <property type="match status" value="1"/>
</dbReference>
<dbReference type="AlphaFoldDB" id="A0A173ZMF4"/>
<dbReference type="Pfam" id="PF04324">
    <property type="entry name" value="Fer2_BFD"/>
    <property type="match status" value="1"/>
</dbReference>
<gene>
    <name evidence="3" type="ORF">ERS852470_00681</name>
</gene>
<evidence type="ECO:0000313" key="4">
    <source>
        <dbReference type="Proteomes" id="UP000095558"/>
    </source>
</evidence>
<dbReference type="RefSeq" id="WP_042402807.1">
    <property type="nucleotide sequence ID" value="NZ_CYYT01000019.1"/>
</dbReference>
<dbReference type="GeneID" id="83013432"/>
<dbReference type="InterPro" id="IPR041854">
    <property type="entry name" value="BFD-like_2Fe2S-bd_dom_sf"/>
</dbReference>
<organism evidence="3 4">
    <name type="scientific">Clostridium disporicum</name>
    <dbReference type="NCBI Taxonomy" id="84024"/>
    <lineage>
        <taxon>Bacteria</taxon>
        <taxon>Bacillati</taxon>
        <taxon>Bacillota</taxon>
        <taxon>Clostridia</taxon>
        <taxon>Eubacteriales</taxon>
        <taxon>Clostridiaceae</taxon>
        <taxon>Clostridium</taxon>
    </lineage>
</organism>
<dbReference type="InterPro" id="IPR007419">
    <property type="entry name" value="BFD-like_2Fe2S-bd_dom"/>
</dbReference>
<dbReference type="Gene3D" id="3.30.9.10">
    <property type="entry name" value="D-Amino Acid Oxidase, subunit A, domain 2"/>
    <property type="match status" value="1"/>
</dbReference>
<dbReference type="STRING" id="84024.ERS852471_03305"/>
<dbReference type="SUPFAM" id="SSF51905">
    <property type="entry name" value="FAD/NAD(P)-binding domain"/>
    <property type="match status" value="1"/>
</dbReference>
<proteinExistence type="predicted"/>
<feature type="domain" description="BFD-like [2Fe-2S]-binding" evidence="2">
    <location>
        <begin position="387"/>
        <end position="441"/>
    </location>
</feature>
<dbReference type="PANTHER" id="PTHR42720:SF1">
    <property type="entry name" value="GLYCEROL 3-PHOSPHATE OXIDASE"/>
    <property type="match status" value="1"/>
</dbReference>
<dbReference type="EMBL" id="CYZV01000005">
    <property type="protein sequence ID" value="CUN76839.1"/>
    <property type="molecule type" value="Genomic_DNA"/>
</dbReference>
<evidence type="ECO:0000259" key="1">
    <source>
        <dbReference type="Pfam" id="PF01266"/>
    </source>
</evidence>
<dbReference type="Gene3D" id="1.10.10.1100">
    <property type="entry name" value="BFD-like [2Fe-2S]-binding domain"/>
    <property type="match status" value="1"/>
</dbReference>
<dbReference type="Proteomes" id="UP000095558">
    <property type="component" value="Unassembled WGS sequence"/>
</dbReference>
<dbReference type="Gene3D" id="3.50.50.60">
    <property type="entry name" value="FAD/NAD(P)-binding domain"/>
    <property type="match status" value="1"/>
</dbReference>
<sequence>MDYDVLVLGGGIIGCAVAYELSKYNLNIAVIEKEYDIADDVSFVNTSIVYDGSETSNNVMAGLEYIGNILLEDLCEKFNVPFKRIGSLRVVNDDNGVVKLGEMYERAIRRGIDGVYLVEPDEVYEIEPNINTSIKKGLYSQNVAIVAPYDLAIAYAEVASDNGVNFRLEEEVLTIQNITKGFKVVTNKNKFSCKVVINTIANEIYINEKGIVEEKDTENDINSFKNMSYILLDDNYENKLERIVTKTFDKDTFVVSTPVLNGGSLVGIKSIEKTSLDDNLNYASKLLKNLNKGNINNLFRESYDKDSIVVDEQQIDKGYISVIGTHYGKVTLAPAIAKMLCDTISSSLNCKLKKNFIDKRREFYRFREMNRNEINEVIKLDKRYGKIICMCNNVSEGEIVDSIRRPLGARTVKGVKRRTGAGFGNCHGSYCNERIIQILARELDKKITDIVDDSKNSNIISGRIKEFKEI</sequence>
<dbReference type="CDD" id="cd19946">
    <property type="entry name" value="GlpA-like_Fer2_BFD-like"/>
    <property type="match status" value="1"/>
</dbReference>
<dbReference type="InterPro" id="IPR036188">
    <property type="entry name" value="FAD/NAD-bd_sf"/>
</dbReference>
<dbReference type="InterPro" id="IPR052745">
    <property type="entry name" value="G3P_Oxidase/Oxidoreductase"/>
</dbReference>
<accession>A0A173ZMF4</accession>
<reference evidence="3 4" key="1">
    <citation type="submission" date="2015-09" db="EMBL/GenBank/DDBJ databases">
        <authorList>
            <consortium name="Pathogen Informatics"/>
        </authorList>
    </citation>
    <scope>NUCLEOTIDE SEQUENCE [LARGE SCALE GENOMIC DNA]</scope>
    <source>
        <strain evidence="3 4">2789STDY5834855</strain>
    </source>
</reference>
<dbReference type="Pfam" id="PF01266">
    <property type="entry name" value="DAO"/>
    <property type="match status" value="1"/>
</dbReference>
<dbReference type="InterPro" id="IPR006076">
    <property type="entry name" value="FAD-dep_OxRdtase"/>
</dbReference>
<protein>
    <submittedName>
        <fullName evidence="3">FAD-dependent oxidoreductase</fullName>
    </submittedName>
</protein>
<evidence type="ECO:0000259" key="2">
    <source>
        <dbReference type="Pfam" id="PF04324"/>
    </source>
</evidence>
<evidence type="ECO:0000313" key="3">
    <source>
        <dbReference type="EMBL" id="CUN76839.1"/>
    </source>
</evidence>
<feature type="domain" description="FAD dependent oxidoreductase" evidence="1">
    <location>
        <begin position="4"/>
        <end position="342"/>
    </location>
</feature>